<dbReference type="AlphaFoldDB" id="A0A1H5TTJ9"/>
<protein>
    <submittedName>
        <fullName evidence="1">Uncharacterized protein</fullName>
    </submittedName>
</protein>
<evidence type="ECO:0000313" key="2">
    <source>
        <dbReference type="Proteomes" id="UP000236742"/>
    </source>
</evidence>
<dbReference type="EMBL" id="FNVD01000003">
    <property type="protein sequence ID" value="SEF66100.1"/>
    <property type="molecule type" value="Genomic_DNA"/>
</dbReference>
<organism evidence="1 2">
    <name type="scientific">Jhaorihella thermophila</name>
    <dbReference type="NCBI Taxonomy" id="488547"/>
    <lineage>
        <taxon>Bacteria</taxon>
        <taxon>Pseudomonadati</taxon>
        <taxon>Pseudomonadota</taxon>
        <taxon>Alphaproteobacteria</taxon>
        <taxon>Rhodobacterales</taxon>
        <taxon>Paracoccaceae</taxon>
        <taxon>Jhaorihella</taxon>
    </lineage>
</organism>
<sequence length="124" mass="13225">MPCSKAVAAAATVIRAISRAKGSRLGPRVSGGGRAGISSPFLARHAGGLPHEEILGLLEMFAAQIRSDATFRDRCRTCHDRAYGFARLNLMERDGVLQGRYSGRAVGPFLAGGHARLTPEEPPR</sequence>
<dbReference type="Proteomes" id="UP000236742">
    <property type="component" value="Unassembled WGS sequence"/>
</dbReference>
<reference evidence="1 2" key="1">
    <citation type="submission" date="2016-10" db="EMBL/GenBank/DDBJ databases">
        <authorList>
            <person name="de Groot N.N."/>
        </authorList>
    </citation>
    <scope>NUCLEOTIDE SEQUENCE [LARGE SCALE GENOMIC DNA]</scope>
    <source>
        <strain evidence="1 2">DSM 23413</strain>
    </source>
</reference>
<keyword evidence="2" id="KW-1185">Reference proteome</keyword>
<accession>A0A1H5TTJ9</accession>
<gene>
    <name evidence="1" type="ORF">SAMN05421751_10316</name>
</gene>
<name>A0A1H5TTJ9_9RHOB</name>
<evidence type="ECO:0000313" key="1">
    <source>
        <dbReference type="EMBL" id="SEF66100.1"/>
    </source>
</evidence>
<proteinExistence type="predicted"/>